<dbReference type="GO" id="GO:0019171">
    <property type="term" value="F:(3R)-hydroxyacyl-[acyl-carrier-protein] dehydratase activity"/>
    <property type="evidence" value="ECO:0007669"/>
    <property type="project" value="TreeGrafter"/>
</dbReference>
<dbReference type="InterPro" id="IPR052741">
    <property type="entry name" value="Mitochondrial_HTD2"/>
</dbReference>
<name>A0A1G8YCE8_9RHOB</name>
<dbReference type="EMBL" id="FNFV01000001">
    <property type="protein sequence ID" value="SDK00391.1"/>
    <property type="molecule type" value="Genomic_DNA"/>
</dbReference>
<proteinExistence type="predicted"/>
<dbReference type="InterPro" id="IPR029069">
    <property type="entry name" value="HotDog_dom_sf"/>
</dbReference>
<accession>A0A1G8YCE8</accession>
<dbReference type="STRING" id="990712.SAMN05216257_101268"/>
<protein>
    <submittedName>
        <fullName evidence="1">3-methylfumaryl-CoA hydratase</fullName>
    </submittedName>
</protein>
<gene>
    <name evidence="1" type="ORF">SAMN05216257_101268</name>
</gene>
<evidence type="ECO:0000313" key="2">
    <source>
        <dbReference type="Proteomes" id="UP000199328"/>
    </source>
</evidence>
<dbReference type="Proteomes" id="UP000199328">
    <property type="component" value="Unassembled WGS sequence"/>
</dbReference>
<dbReference type="AlphaFoldDB" id="A0A1G8YCE8"/>
<dbReference type="PANTHER" id="PTHR28152:SF1">
    <property type="entry name" value="HYDROXYACYL-THIOESTER DEHYDRATASE TYPE 2, MITOCHONDRIAL"/>
    <property type="match status" value="1"/>
</dbReference>
<keyword evidence="2" id="KW-1185">Reference proteome</keyword>
<reference evidence="2" key="1">
    <citation type="submission" date="2016-10" db="EMBL/GenBank/DDBJ databases">
        <authorList>
            <person name="Varghese N."/>
            <person name="Submissions S."/>
        </authorList>
    </citation>
    <scope>NUCLEOTIDE SEQUENCE [LARGE SCALE GENOMIC DNA]</scope>
    <source>
        <strain evidence="2">CGMCC 1.10789</strain>
    </source>
</reference>
<dbReference type="SUPFAM" id="SSF54637">
    <property type="entry name" value="Thioesterase/thiol ester dehydrase-isomerase"/>
    <property type="match status" value="1"/>
</dbReference>
<sequence length="258" mass="28446">MDPARAAALHATLGRMGPPPAEGQALPPFWHHIHFWAPQPPEALGRDGHPRVGQGLIPELGLPQRMWAGGRLEFHHPLVLGTPAERISVLEAVSEKQGRSGRLGFVTLRHEFRQEGRLCLVEWQDLVYREPVQARRAGPPPPQAPRDEVTRIERAFDAVTLFRYSALTFNGHRIHYDADYCREVEGYPGLVVHGPLLAQMLIDLASREAGPLAAFRFRATAPLFAGERVAFCRAADGGLWARGPDGRLCMTAEAVTAA</sequence>
<evidence type="ECO:0000313" key="1">
    <source>
        <dbReference type="EMBL" id="SDK00391.1"/>
    </source>
</evidence>
<organism evidence="1 2">
    <name type="scientific">Meinhardsimonia xiamenensis</name>
    <dbReference type="NCBI Taxonomy" id="990712"/>
    <lineage>
        <taxon>Bacteria</taxon>
        <taxon>Pseudomonadati</taxon>
        <taxon>Pseudomonadota</taxon>
        <taxon>Alphaproteobacteria</taxon>
        <taxon>Rhodobacterales</taxon>
        <taxon>Paracoccaceae</taxon>
        <taxon>Meinhardsimonia</taxon>
    </lineage>
</organism>
<dbReference type="PANTHER" id="PTHR28152">
    <property type="entry name" value="HYDROXYACYL-THIOESTER DEHYDRATASE TYPE 2, MITOCHONDRIAL"/>
    <property type="match status" value="1"/>
</dbReference>
<dbReference type="Gene3D" id="3.10.129.10">
    <property type="entry name" value="Hotdog Thioesterase"/>
    <property type="match status" value="2"/>
</dbReference>